<dbReference type="EMBL" id="LT899436">
    <property type="protein sequence ID" value="SNR15410.1"/>
    <property type="molecule type" value="Genomic_DNA"/>
</dbReference>
<dbReference type="OrthoDB" id="9759819at2"/>
<evidence type="ECO:0000313" key="4">
    <source>
        <dbReference type="Proteomes" id="UP000215214"/>
    </source>
</evidence>
<dbReference type="SUPFAM" id="SSF52540">
    <property type="entry name" value="P-loop containing nucleoside triphosphate hydrolases"/>
    <property type="match status" value="1"/>
</dbReference>
<evidence type="ECO:0000259" key="2">
    <source>
        <dbReference type="PROSITE" id="PS51192"/>
    </source>
</evidence>
<feature type="transmembrane region" description="Helical" evidence="1">
    <location>
        <begin position="691"/>
        <end position="717"/>
    </location>
</feature>
<gene>
    <name evidence="3" type="ORF">TJEJU_1690</name>
</gene>
<dbReference type="InterPro" id="IPR006935">
    <property type="entry name" value="Helicase/UvrB_N"/>
</dbReference>
<evidence type="ECO:0000256" key="1">
    <source>
        <dbReference type="SAM" id="Phobius"/>
    </source>
</evidence>
<dbReference type="GO" id="GO:0003677">
    <property type="term" value="F:DNA binding"/>
    <property type="evidence" value="ECO:0007669"/>
    <property type="project" value="InterPro"/>
</dbReference>
<accession>A0A238UAH3</accession>
<dbReference type="InterPro" id="IPR027417">
    <property type="entry name" value="P-loop_NTPase"/>
</dbReference>
<reference evidence="3 4" key="1">
    <citation type="submission" date="2017-07" db="EMBL/GenBank/DDBJ databases">
        <authorList>
            <person name="Sun Z.S."/>
            <person name="Albrecht U."/>
            <person name="Echele G."/>
            <person name="Lee C.C."/>
        </authorList>
    </citation>
    <scope>NUCLEOTIDE SEQUENCE [LARGE SCALE GENOMIC DNA]</scope>
    <source>
        <strain evidence="4">type strain: KCTC 22618</strain>
    </source>
</reference>
<dbReference type="PROSITE" id="PS51192">
    <property type="entry name" value="HELICASE_ATP_BIND_1"/>
    <property type="match status" value="1"/>
</dbReference>
<protein>
    <recommendedName>
        <fullName evidence="2">Helicase ATP-binding domain-containing protein</fullName>
    </recommendedName>
</protein>
<dbReference type="AlphaFoldDB" id="A0A238UAH3"/>
<sequence length="875" mass="101616">MKSNLKKLRFKFQWRPYQAKVLQNFDEHIADNHFHIVAPPGSGKTILGLEVIRRIGKKTLVLAPTLTIRNQWNDRLQSFFSENNDFEEISFDIKNPSTLTFSTYQALHSFFKNFETNEAYFDFFKKENIEVLLLDEAHHLKNAWWKCLYDLKEEHLQTVVALTATPPYDSENSEIQKYFKLCNEIDDEIVVPDLVKEKNLAPHQDLVYLSKPEDDEVKLITEFKEKVDQFKVSLTTDSAFINLVKNHRFYTRTESHLESIYKNSNFFSSILIFLNASNESIPREKLEILGFNHEESIEFPKLSNYWLETLLQFLLVTDREILIKQKVYLDKLEKQLRLLSIFSKNKVNLTGDDLVYKSLSNSPSKLKSIVEIVRQEQKNLKDNLRCVILTDYIRKEYLSVKKDASNDIQKMGVIPIFQRIKNVIFYPKSLAVLTGSIVIIHQEIIHELEQIDTLENYIITYLESDENFVLISPKTSSQKSIVEIITQLFEKGHIKVLIGTKSLLGEGWDAPSINSLILASVVGSFVSSNQMRGRAIRVDSNNSNKVGLIWHLACLDPTNENGGKDFTVLNRRFNSFLGISNLEDSTIQTGIKRLNLPDSIFPNDVESLNQKTLALSSTRNAIAKQWEKAIFKGQKVNQQLTFINRAKKQPKPNGEDYTNAVSFALKETWYILLLFAIYGALMLIIDHKITLYFLSFTLVLIVIWFTFKINLFVKYYLKYGIIDKKIYNRALVVLNSLYELNFITTPRDKIKLKTKVKENGNAICTIDGVNRLESQIFVDALNEILIPVENPKYIIYESTWLTKKLEQQQFFNVPEVFCTNKKSATIFEKNWNKHIHKATLVYTRNTNGRRLLLKAKLQAIKRSNRKTTRKQVIWE</sequence>
<name>A0A238UAH3_9FLAO</name>
<dbReference type="InterPro" id="IPR014001">
    <property type="entry name" value="Helicase_ATP-bd"/>
</dbReference>
<feature type="transmembrane region" description="Helical" evidence="1">
    <location>
        <begin position="668"/>
        <end position="685"/>
    </location>
</feature>
<dbReference type="CDD" id="cd18785">
    <property type="entry name" value="SF2_C"/>
    <property type="match status" value="1"/>
</dbReference>
<keyword evidence="1" id="KW-0472">Membrane</keyword>
<keyword evidence="1" id="KW-1133">Transmembrane helix</keyword>
<proteinExistence type="predicted"/>
<evidence type="ECO:0000313" key="3">
    <source>
        <dbReference type="EMBL" id="SNR15410.1"/>
    </source>
</evidence>
<dbReference type="SMART" id="SM00487">
    <property type="entry name" value="DEXDc"/>
    <property type="match status" value="1"/>
</dbReference>
<organism evidence="3 4">
    <name type="scientific">Tenacibaculum jejuense</name>
    <dbReference type="NCBI Taxonomy" id="584609"/>
    <lineage>
        <taxon>Bacteria</taxon>
        <taxon>Pseudomonadati</taxon>
        <taxon>Bacteroidota</taxon>
        <taxon>Flavobacteriia</taxon>
        <taxon>Flavobacteriales</taxon>
        <taxon>Flavobacteriaceae</taxon>
        <taxon>Tenacibaculum</taxon>
    </lineage>
</organism>
<dbReference type="PANTHER" id="PTHR47396">
    <property type="entry name" value="TYPE I RESTRICTION ENZYME ECOKI R PROTEIN"/>
    <property type="match status" value="1"/>
</dbReference>
<dbReference type="Proteomes" id="UP000215214">
    <property type="component" value="Chromosome TJEJU"/>
</dbReference>
<keyword evidence="1" id="KW-0812">Transmembrane</keyword>
<dbReference type="RefSeq" id="WP_095071109.1">
    <property type="nucleotide sequence ID" value="NZ_LT899436.1"/>
</dbReference>
<dbReference type="InterPro" id="IPR050742">
    <property type="entry name" value="Helicase_Restrict-Modif_Enz"/>
</dbReference>
<dbReference type="Gene3D" id="3.40.50.300">
    <property type="entry name" value="P-loop containing nucleotide triphosphate hydrolases"/>
    <property type="match status" value="2"/>
</dbReference>
<dbReference type="GO" id="GO:0016787">
    <property type="term" value="F:hydrolase activity"/>
    <property type="evidence" value="ECO:0007669"/>
    <property type="project" value="InterPro"/>
</dbReference>
<feature type="domain" description="Helicase ATP-binding" evidence="2">
    <location>
        <begin position="25"/>
        <end position="184"/>
    </location>
</feature>
<dbReference type="KEGG" id="tje:TJEJU_1690"/>
<dbReference type="GO" id="GO:0005829">
    <property type="term" value="C:cytosol"/>
    <property type="evidence" value="ECO:0007669"/>
    <property type="project" value="TreeGrafter"/>
</dbReference>
<dbReference type="GO" id="GO:0005524">
    <property type="term" value="F:ATP binding"/>
    <property type="evidence" value="ECO:0007669"/>
    <property type="project" value="InterPro"/>
</dbReference>
<dbReference type="Pfam" id="PF04851">
    <property type="entry name" value="ResIII"/>
    <property type="match status" value="1"/>
</dbReference>
<dbReference type="PANTHER" id="PTHR47396:SF1">
    <property type="entry name" value="ATP-DEPENDENT HELICASE IRC3-RELATED"/>
    <property type="match status" value="1"/>
</dbReference>
<keyword evidence="4" id="KW-1185">Reference proteome</keyword>